<dbReference type="Proteomes" id="UP000198323">
    <property type="component" value="Unassembled WGS sequence"/>
</dbReference>
<dbReference type="InterPro" id="IPR001846">
    <property type="entry name" value="VWF_type-D"/>
</dbReference>
<dbReference type="SMART" id="SM00215">
    <property type="entry name" value="VWC_out"/>
    <property type="match status" value="3"/>
</dbReference>
<keyword evidence="5" id="KW-0130">Cell adhesion</keyword>
<dbReference type="Pfam" id="PF00057">
    <property type="entry name" value="Ldl_recept_a"/>
    <property type="match status" value="3"/>
</dbReference>
<evidence type="ECO:0000313" key="11">
    <source>
        <dbReference type="EMBL" id="OXB64231.1"/>
    </source>
</evidence>
<feature type="domain" description="VWFD" evidence="10">
    <location>
        <begin position="209"/>
        <end position="375"/>
    </location>
</feature>
<dbReference type="Pfam" id="PF08742">
    <property type="entry name" value="C8"/>
    <property type="match status" value="2"/>
</dbReference>
<comment type="caution">
    <text evidence="8">Lacks conserved residue(s) required for the propagation of feature annotation.</text>
</comment>
<evidence type="ECO:0000256" key="2">
    <source>
        <dbReference type="ARBA" id="ARBA00022525"/>
    </source>
</evidence>
<dbReference type="CDD" id="cd19941">
    <property type="entry name" value="TIL"/>
    <property type="match status" value="4"/>
</dbReference>
<dbReference type="FunFam" id="4.10.400.10:FF:000034">
    <property type="entry name" value="Low-density lipoprotein receptor-related protein 2"/>
    <property type="match status" value="1"/>
</dbReference>
<keyword evidence="4" id="KW-0677">Repeat</keyword>
<dbReference type="PRINTS" id="PR00261">
    <property type="entry name" value="LDLRECEPTOR"/>
</dbReference>
<dbReference type="SUPFAM" id="SSF57603">
    <property type="entry name" value="FnI-like domain"/>
    <property type="match status" value="3"/>
</dbReference>
<dbReference type="InterPro" id="IPR036084">
    <property type="entry name" value="Ser_inhib-like_sf"/>
</dbReference>
<dbReference type="SUPFAM" id="SSF57567">
    <property type="entry name" value="Serine protease inhibitors"/>
    <property type="match status" value="3"/>
</dbReference>
<dbReference type="PANTHER" id="PTHR11339:SF396">
    <property type="entry name" value="SCO-SPONDIN"/>
    <property type="match status" value="1"/>
</dbReference>
<evidence type="ECO:0000256" key="1">
    <source>
        <dbReference type="ARBA" id="ARBA00004613"/>
    </source>
</evidence>
<keyword evidence="7" id="KW-0325">Glycoprotein</keyword>
<dbReference type="Gene3D" id="2.10.25.10">
    <property type="entry name" value="Laminin"/>
    <property type="match status" value="3"/>
</dbReference>
<evidence type="ECO:0000256" key="9">
    <source>
        <dbReference type="SAM" id="SignalP"/>
    </source>
</evidence>
<evidence type="ECO:0000256" key="8">
    <source>
        <dbReference type="PROSITE-ProRule" id="PRU00124"/>
    </source>
</evidence>
<dbReference type="InterPro" id="IPR036055">
    <property type="entry name" value="LDL_receptor-like_sf"/>
</dbReference>
<keyword evidence="6 8" id="KW-1015">Disulfide bond</keyword>
<dbReference type="SMART" id="SM00192">
    <property type="entry name" value="LDLa"/>
    <property type="match status" value="3"/>
</dbReference>
<keyword evidence="12" id="KW-1185">Reference proteome</keyword>
<accession>A0A226N9K7</accession>
<proteinExistence type="predicted"/>
<dbReference type="InterPro" id="IPR014853">
    <property type="entry name" value="VWF/SSPO/ZAN-like_Cys-rich_dom"/>
</dbReference>
<evidence type="ECO:0000256" key="4">
    <source>
        <dbReference type="ARBA" id="ARBA00022737"/>
    </source>
</evidence>
<evidence type="ECO:0000313" key="12">
    <source>
        <dbReference type="Proteomes" id="UP000198323"/>
    </source>
</evidence>
<gene>
    <name evidence="11" type="ORF">ASZ78_003679</name>
</gene>
<feature type="disulfide bond" evidence="8">
    <location>
        <begin position="1318"/>
        <end position="1333"/>
    </location>
</feature>
<dbReference type="CDD" id="cd00112">
    <property type="entry name" value="LDLa"/>
    <property type="match status" value="3"/>
</dbReference>
<evidence type="ECO:0000256" key="6">
    <source>
        <dbReference type="ARBA" id="ARBA00023157"/>
    </source>
</evidence>
<reference evidence="11 12" key="1">
    <citation type="submission" date="2016-07" db="EMBL/GenBank/DDBJ databases">
        <title>Disparate Historic Effective Population Sizes Predicted by Modern Levels of Genome Diversity for the Scaled Quail (Callipepla squamata) and the Northern Bobwhite (Colinus virginianus): Inferences from First and Second Generation Draft Genome Assemblies for Sympatric New World Quail.</title>
        <authorList>
            <person name="Oldeschulte D.L."/>
            <person name="Halley Y.A."/>
            <person name="Bhattarai E.K."/>
            <person name="Brashear W.A."/>
            <person name="Hill J."/>
            <person name="Metz R.P."/>
            <person name="Johnson C.D."/>
            <person name="Rollins D."/>
            <person name="Peterson M.J."/>
            <person name="Bickhart D.M."/>
            <person name="Decker J.E."/>
            <person name="Seabury C.M."/>
        </authorList>
    </citation>
    <scope>NUCLEOTIDE SEQUENCE [LARGE SCALE GENOMIC DNA]</scope>
    <source>
        <strain evidence="11 12">Texas</strain>
        <tissue evidence="11">Leg muscle</tissue>
    </source>
</reference>
<dbReference type="PANTHER" id="PTHR11339">
    <property type="entry name" value="EXTRACELLULAR MATRIX GLYCOPROTEIN RELATED"/>
    <property type="match status" value="1"/>
</dbReference>
<dbReference type="FunFam" id="2.10.25.10:FF:000055">
    <property type="entry name" value="alpha-tectorin isoform X1"/>
    <property type="match status" value="1"/>
</dbReference>
<feature type="domain" description="VWFD" evidence="10">
    <location>
        <begin position="1015"/>
        <end position="1190"/>
    </location>
</feature>
<feature type="disulfide bond" evidence="8">
    <location>
        <begin position="1306"/>
        <end position="1324"/>
    </location>
</feature>
<feature type="disulfide bond" evidence="8">
    <location>
        <begin position="1338"/>
        <end position="1350"/>
    </location>
</feature>
<dbReference type="EMBL" id="MCFN01000127">
    <property type="protein sequence ID" value="OXB64231.1"/>
    <property type="molecule type" value="Genomic_DNA"/>
</dbReference>
<feature type="signal peptide" evidence="9">
    <location>
        <begin position="1"/>
        <end position="37"/>
    </location>
</feature>
<evidence type="ECO:0000256" key="7">
    <source>
        <dbReference type="ARBA" id="ARBA00023180"/>
    </source>
</evidence>
<comment type="caution">
    <text evidence="11">The sequence shown here is derived from an EMBL/GenBank/DDBJ whole genome shotgun (WGS) entry which is preliminary data.</text>
</comment>
<dbReference type="PROSITE" id="PS50068">
    <property type="entry name" value="LDLRA_2"/>
    <property type="match status" value="3"/>
</dbReference>
<dbReference type="GO" id="GO:0007155">
    <property type="term" value="P:cell adhesion"/>
    <property type="evidence" value="ECO:0007669"/>
    <property type="project" value="UniProtKB-KW"/>
</dbReference>
<dbReference type="OrthoDB" id="6262482at2759"/>
<comment type="subcellular location">
    <subcellularLocation>
        <location evidence="1">Secreted</location>
    </subcellularLocation>
</comment>
<feature type="disulfide bond" evidence="8">
    <location>
        <begin position="1299"/>
        <end position="1311"/>
    </location>
</feature>
<evidence type="ECO:0000256" key="5">
    <source>
        <dbReference type="ARBA" id="ARBA00022889"/>
    </source>
</evidence>
<dbReference type="Pfam" id="PF01826">
    <property type="entry name" value="TIL"/>
    <property type="match status" value="3"/>
</dbReference>
<dbReference type="InterPro" id="IPR002919">
    <property type="entry name" value="TIL_dom"/>
</dbReference>
<dbReference type="InterPro" id="IPR023415">
    <property type="entry name" value="LDLR_class-A_CS"/>
</dbReference>
<feature type="domain" description="VWFD" evidence="10">
    <location>
        <begin position="563"/>
        <end position="734"/>
    </location>
</feature>
<organism evidence="11 12">
    <name type="scientific">Callipepla squamata</name>
    <name type="common">Scaled quail</name>
    <dbReference type="NCBI Taxonomy" id="9009"/>
    <lineage>
        <taxon>Eukaryota</taxon>
        <taxon>Metazoa</taxon>
        <taxon>Chordata</taxon>
        <taxon>Craniata</taxon>
        <taxon>Vertebrata</taxon>
        <taxon>Euteleostomi</taxon>
        <taxon>Archelosauria</taxon>
        <taxon>Archosauria</taxon>
        <taxon>Dinosauria</taxon>
        <taxon>Saurischia</taxon>
        <taxon>Theropoda</taxon>
        <taxon>Coelurosauria</taxon>
        <taxon>Aves</taxon>
        <taxon>Neognathae</taxon>
        <taxon>Galloanserae</taxon>
        <taxon>Galliformes</taxon>
        <taxon>Odontophoridae</taxon>
        <taxon>Callipepla</taxon>
    </lineage>
</organism>
<dbReference type="Pfam" id="PF23244">
    <property type="entry name" value="VWF"/>
    <property type="match status" value="1"/>
</dbReference>
<dbReference type="InterPro" id="IPR002172">
    <property type="entry name" value="LDrepeatLR_classA_rpt"/>
</dbReference>
<dbReference type="STRING" id="9009.A0A226N9K7"/>
<dbReference type="PROSITE" id="PS51233">
    <property type="entry name" value="VWFD"/>
    <property type="match status" value="3"/>
</dbReference>
<dbReference type="PROSITE" id="PS01209">
    <property type="entry name" value="LDLRA_1"/>
    <property type="match status" value="2"/>
</dbReference>
<dbReference type="SMART" id="SM00216">
    <property type="entry name" value="VWD"/>
    <property type="match status" value="3"/>
</dbReference>
<protein>
    <recommendedName>
        <fullName evidence="10">VWFD domain-containing protein</fullName>
    </recommendedName>
</protein>
<evidence type="ECO:0000256" key="3">
    <source>
        <dbReference type="ARBA" id="ARBA00022729"/>
    </source>
</evidence>
<dbReference type="InterPro" id="IPR050780">
    <property type="entry name" value="Mucin_vWF_Thrombospondin_sf"/>
</dbReference>
<keyword evidence="3 9" id="KW-0732">Signal</keyword>
<keyword evidence="2" id="KW-0964">Secreted</keyword>
<dbReference type="GO" id="GO:0031012">
    <property type="term" value="C:extracellular matrix"/>
    <property type="evidence" value="ECO:0007669"/>
    <property type="project" value="TreeGrafter"/>
</dbReference>
<name>A0A226N9K7_CALSU</name>
<dbReference type="Pfam" id="PF00094">
    <property type="entry name" value="VWD"/>
    <property type="match status" value="3"/>
</dbReference>
<dbReference type="GO" id="GO:0005615">
    <property type="term" value="C:extracellular space"/>
    <property type="evidence" value="ECO:0007669"/>
    <property type="project" value="TreeGrafter"/>
</dbReference>
<dbReference type="Gene3D" id="4.10.400.10">
    <property type="entry name" value="Low-density Lipoprotein Receptor"/>
    <property type="match status" value="3"/>
</dbReference>
<dbReference type="SMART" id="SM00832">
    <property type="entry name" value="C8"/>
    <property type="match status" value="2"/>
</dbReference>
<feature type="disulfide bond" evidence="8">
    <location>
        <begin position="1345"/>
        <end position="1363"/>
    </location>
</feature>
<sequence length="1377" mass="147446">MVRPVRRRWRWRWHGRPMDVGIMAAVLLCVAAEAANGRWCEQTEQVTEEEVVTPRREDAVPCPSVYQYSLAGWRVDRERMRQVYGGERGVPPTSTQHGAALCYIYRPAETQTVVRNRTVRACCAGWSGPRCTEAEGSLGRCHAGWQCQDAPGARNLSAVSMAECCRQPWGHSWRNSSSALCFACSHQPLTGDVPAAPRGPTARHRRPAASCIAWAGSRYRSFDGRHFSFQGECAYSLAASTDGTWTIGIAAGSPPVLHMTFGLDTVVARGHNVSVNGVVVPEGRPHLHGGISVTWIGDFVAVESGLGVRLKSDGRGMVYVTVSAELRGGTRGLCGPYNDDPTDDFLRAGGDVAPLAASFGNSWRIPDADLELSCSDAVEPGPGCAMGSAAQQAAEAVCGTLLTDPFRQCHDVVDPRGFYEACLELHCRDGGTGPSPPPAVCDTLGAYVRDCAQRRAYIEWRRPGLCERQCGPGQRYSDCVSSCPASCMAAGTAEEGHCRDDCASGCECTPGLLLERGGCIPQSSCPCLHRGHLYTPGQSIRQRCNRCTCRGGRWICTQDRCAAECAVLGGLHYVTFDRRRFSFPGACEYTLVQDFMEGTLLITAEQEACGGLQPLSCLRALSITVPGASARLHSTGEVVVDGHTVLLPFASAALSVRRASSSFLLLQTFGAHLLWGLDTPAAYITLQPAFANKVRGLCGTYNWDQRDDFATPVGDVEAGVTAFANKYRVSPECPVLSPIPFEPCSTYAPQRELAAAACAILHGAPFQPCHHLVDREPFHQLCLYDVCSCPAAKQCLCSALAAYARECAQEGAALSWRNESFCGAQCSGGQVYQECSSPCGRTCADLRLDGASSCPGLDDTCVSGCSCPQGLVLDDGGQCIAPDICPCQHSGELYPAGSKIRQGCNACVCTAGTWSCTDAPCPDAAFCPGDLVYAFGSCLRTCDSAEPNGTCAGIIDGCVCPPGTVFLDERCVPPEECPCQHNGRLYHPNDTIVRDCNTCVCRRQRWHCGTEDCAGTCVATGDPHYITFDGRAFSFLGDCEYVLVRQADGLFTVTAENVPCGTSGVTCTKSVVVELGGTVVHMLRGRDVTVNGVSVRPPKVYSGNGLTLQRAGLFLLLLSRMGLAVLWDGGTRVYVRLQPQHRGRVAGLCGNFDRDAENDLSSRQGVLEPSAELFGNSWRNLGLELPEHCDTMSCMEGCFCPEGTVLHEGSCIDPAECPCFWQGIAFPDSAAVQQGCRNCTCTAGLWRCAPTAEPCPAQPHCHDSEFACRSGGRCVPGAWLCDNEDDCGDGSDEVCAPRCAPHQHRCADGQCVPWGARCDGLSDCGDGSDERGCPPPPCTPPQFRCASGRCIPRAHVCDGELDCGFADDSDEAGEWYP</sequence>
<evidence type="ECO:0000259" key="10">
    <source>
        <dbReference type="PROSITE" id="PS51233"/>
    </source>
</evidence>
<feature type="chain" id="PRO_5012443525" description="VWFD domain-containing protein" evidence="9">
    <location>
        <begin position="38"/>
        <end position="1377"/>
    </location>
</feature>
<dbReference type="SUPFAM" id="SSF57424">
    <property type="entry name" value="LDL receptor-like module"/>
    <property type="match status" value="3"/>
</dbReference>
<dbReference type="InterPro" id="IPR001007">
    <property type="entry name" value="VWF_dom"/>
</dbReference>